<evidence type="ECO:0000259" key="2">
    <source>
        <dbReference type="Pfam" id="PF06605"/>
    </source>
</evidence>
<dbReference type="InterPro" id="IPR007119">
    <property type="entry name" value="Phage_tail_spike_N"/>
</dbReference>
<dbReference type="OrthoDB" id="2249783at2"/>
<dbReference type="EMBL" id="VYWW01000001">
    <property type="protein sequence ID" value="KAA9324422.1"/>
    <property type="molecule type" value="Genomic_DNA"/>
</dbReference>
<feature type="region of interest" description="Disordered" evidence="1">
    <location>
        <begin position="364"/>
        <end position="395"/>
    </location>
</feature>
<feature type="domain" description="Tail spike" evidence="2">
    <location>
        <begin position="91"/>
        <end position="363"/>
    </location>
</feature>
<dbReference type="Pfam" id="PF06605">
    <property type="entry name" value="Prophage_tail"/>
    <property type="match status" value="1"/>
</dbReference>
<sequence length="583" mass="64216">MRLLLYTANDQLVAIKTNAISAKIEEEINVYHQLTLELPLNQSNKDDILKSMYIAVATEQGDGFYMFKIEKVSFGDSLIDITAIERASDDLYTQGYIQDRRFQSSKLSVALDAIFNGSTWTYEVGADTANETVNQDFNFYYVSRREALKKVLELYGLEFQFIYRITNGKITAKVCKLTKALGRDTGYRFVYGSNALKVDFASDQTDLYTGAIGRGSGVEKTDESGEATGGYTRKIDFSSVVWNKSSGNPVDKPSGQNFVELPEKTAKYGWTDSSGVKQPRLAIFEFDDEKDPAQLLTKTYQQLLKLSEPQPTVKATVASLKRKINLGDNFSVVRYGSGWKLVYFLRVTKLTRDLLDDNATQIESGTESIKRQAEREVEATQATDSVKAEVDSSLSDQEARARSMINDFNNKLTKRIDSTKSSIDKVLAQNSNGPITLIGQDGQPIAGVPEIKEIRSKDGSFLINSSGFKWGDHLLGGDSKIYADEIAGKTLDAYTINSTTINGGKINGATISGRVYINSISNPGLYAAGHERYAVISGDYGFTYTSAGGDGGRGSWIGLYSLGIGGVDLNFEQLRKIKEKCGV</sequence>
<accession>A0A5N1IFJ4</accession>
<evidence type="ECO:0000313" key="3">
    <source>
        <dbReference type="EMBL" id="KAA9324422.1"/>
    </source>
</evidence>
<dbReference type="Proteomes" id="UP000327236">
    <property type="component" value="Unassembled WGS sequence"/>
</dbReference>
<proteinExistence type="predicted"/>
<gene>
    <name evidence="3" type="ORF">F6H94_00210</name>
</gene>
<evidence type="ECO:0000313" key="4">
    <source>
        <dbReference type="Proteomes" id="UP000327236"/>
    </source>
</evidence>
<protein>
    <recommendedName>
        <fullName evidence="2">Tail spike domain-containing protein</fullName>
    </recommendedName>
</protein>
<organism evidence="3 4">
    <name type="scientific">Lactobacillus jensenii</name>
    <dbReference type="NCBI Taxonomy" id="109790"/>
    <lineage>
        <taxon>Bacteria</taxon>
        <taxon>Bacillati</taxon>
        <taxon>Bacillota</taxon>
        <taxon>Bacilli</taxon>
        <taxon>Lactobacillales</taxon>
        <taxon>Lactobacillaceae</taxon>
        <taxon>Lactobacillus</taxon>
    </lineage>
</organism>
<feature type="compositionally biased region" description="Basic and acidic residues" evidence="1">
    <location>
        <begin position="368"/>
        <end position="378"/>
    </location>
</feature>
<evidence type="ECO:0000256" key="1">
    <source>
        <dbReference type="SAM" id="MobiDB-lite"/>
    </source>
</evidence>
<name>A0A5N1IFJ4_LACJE</name>
<dbReference type="InterPro" id="IPR010572">
    <property type="entry name" value="Tail_dom"/>
</dbReference>
<dbReference type="NCBIfam" id="TIGR01665">
    <property type="entry name" value="put_anti_recept"/>
    <property type="match status" value="1"/>
</dbReference>
<comment type="caution">
    <text evidence="3">The sequence shown here is derived from an EMBL/GenBank/DDBJ whole genome shotgun (WGS) entry which is preliminary data.</text>
</comment>
<dbReference type="RefSeq" id="WP_151141184.1">
    <property type="nucleotide sequence ID" value="NZ_VYWW01000001.1"/>
</dbReference>
<dbReference type="AlphaFoldDB" id="A0A5N1IFJ4"/>
<reference evidence="3 4" key="1">
    <citation type="submission" date="2019-09" db="EMBL/GenBank/DDBJ databases">
        <title>Draft genome sequence assemblies of isolates from the urinary tract.</title>
        <authorList>
            <person name="Mores C.R."/>
            <person name="Putonti C."/>
            <person name="Wolfe A.J."/>
        </authorList>
    </citation>
    <scope>NUCLEOTIDE SEQUENCE [LARGE SCALE GENOMIC DNA]</scope>
    <source>
        <strain evidence="3 4">UMB246</strain>
    </source>
</reference>